<dbReference type="PANTHER" id="PTHR31170:SF18">
    <property type="entry name" value="(WILD MALAYSIAN BANANA) HYPOTHETICAL PROTEIN"/>
    <property type="match status" value="1"/>
</dbReference>
<name>A0A9D5C9J4_9LILI</name>
<keyword evidence="1" id="KW-1133">Transmembrane helix</keyword>
<dbReference type="Pfam" id="PF03140">
    <property type="entry name" value="DUF247"/>
    <property type="match status" value="1"/>
</dbReference>
<dbReference type="PANTHER" id="PTHR31170">
    <property type="entry name" value="BNAC04G53230D PROTEIN"/>
    <property type="match status" value="1"/>
</dbReference>
<gene>
    <name evidence="2" type="ORF">J5N97_022168</name>
</gene>
<dbReference type="AlphaFoldDB" id="A0A9D5C9J4"/>
<dbReference type="EMBL" id="JAGGNH010000006">
    <property type="protein sequence ID" value="KAJ0969291.1"/>
    <property type="molecule type" value="Genomic_DNA"/>
</dbReference>
<evidence type="ECO:0000313" key="2">
    <source>
        <dbReference type="EMBL" id="KAJ0969291.1"/>
    </source>
</evidence>
<accession>A0A9D5C9J4</accession>
<organism evidence="2 3">
    <name type="scientific">Dioscorea zingiberensis</name>
    <dbReference type="NCBI Taxonomy" id="325984"/>
    <lineage>
        <taxon>Eukaryota</taxon>
        <taxon>Viridiplantae</taxon>
        <taxon>Streptophyta</taxon>
        <taxon>Embryophyta</taxon>
        <taxon>Tracheophyta</taxon>
        <taxon>Spermatophyta</taxon>
        <taxon>Magnoliopsida</taxon>
        <taxon>Liliopsida</taxon>
        <taxon>Dioscoreales</taxon>
        <taxon>Dioscoreaceae</taxon>
        <taxon>Dioscorea</taxon>
    </lineage>
</organism>
<sequence length="469" mass="53944">MHSLHFPALINTTLSAHYSRPKASMASPEEPYVVDILEGSQHQKYSWMKSIQDQVMNYNHDQEEKNWKKTSIYRLPEFAKKMKETALTPWVVSFGPYHHGEHNLKPMEDYKQKVLVHFLHRARRPLIDFVRAIEQVLDELRGSYHHLEEQWITDDKRFVKLMIMDGCFMLEILRLDPTTGDKSYPDHDPIFSVHGALHKLPYIRRDMLMLENQLPLRVLKVLLQVEAGESRPQMPEEEINHLVYKFYGRNGKSKNLGLHVLDLYRKNLIEILKIIPRSTPPEINYLGKQAMPTAVKLHECGVKFAKSENNCINFDKGVLELPVLEVDDSTESKFLNLMAFEHLHVDIGSEISSYVCFLDELVDSAMDVELLISTGIIQNALGSEKAVADLLNSLTKEITLDSSCEFGGVRGRVNGYRNEKINKWRATLLHTHFKTPWTVLALAAAIFLLVLTIVQTVYAGISYHMKPTK</sequence>
<reference evidence="2" key="2">
    <citation type="journal article" date="2022" name="Hortic Res">
        <title>The genome of Dioscorea zingiberensis sheds light on the biosynthesis, origin and evolution of the medicinally important diosgenin saponins.</title>
        <authorList>
            <person name="Li Y."/>
            <person name="Tan C."/>
            <person name="Li Z."/>
            <person name="Guo J."/>
            <person name="Li S."/>
            <person name="Chen X."/>
            <person name="Wang C."/>
            <person name="Dai X."/>
            <person name="Yang H."/>
            <person name="Song W."/>
            <person name="Hou L."/>
            <person name="Xu J."/>
            <person name="Tong Z."/>
            <person name="Xu A."/>
            <person name="Yuan X."/>
            <person name="Wang W."/>
            <person name="Yang Q."/>
            <person name="Chen L."/>
            <person name="Sun Z."/>
            <person name="Wang K."/>
            <person name="Pan B."/>
            <person name="Chen J."/>
            <person name="Bao Y."/>
            <person name="Liu F."/>
            <person name="Qi X."/>
            <person name="Gang D.R."/>
            <person name="Wen J."/>
            <person name="Li J."/>
        </authorList>
    </citation>
    <scope>NUCLEOTIDE SEQUENCE</scope>
    <source>
        <strain evidence="2">Dzin_1.0</strain>
    </source>
</reference>
<reference evidence="2" key="1">
    <citation type="submission" date="2021-03" db="EMBL/GenBank/DDBJ databases">
        <authorList>
            <person name="Li Z."/>
            <person name="Yang C."/>
        </authorList>
    </citation>
    <scope>NUCLEOTIDE SEQUENCE</scope>
    <source>
        <strain evidence="2">Dzin_1.0</strain>
        <tissue evidence="2">Leaf</tissue>
    </source>
</reference>
<evidence type="ECO:0000313" key="3">
    <source>
        <dbReference type="Proteomes" id="UP001085076"/>
    </source>
</evidence>
<keyword evidence="3" id="KW-1185">Reference proteome</keyword>
<dbReference type="OrthoDB" id="1858139at2759"/>
<evidence type="ECO:0000256" key="1">
    <source>
        <dbReference type="SAM" id="Phobius"/>
    </source>
</evidence>
<dbReference type="Proteomes" id="UP001085076">
    <property type="component" value="Miscellaneous, Linkage group lg06"/>
</dbReference>
<keyword evidence="1" id="KW-0812">Transmembrane</keyword>
<comment type="caution">
    <text evidence="2">The sequence shown here is derived from an EMBL/GenBank/DDBJ whole genome shotgun (WGS) entry which is preliminary data.</text>
</comment>
<dbReference type="InterPro" id="IPR004158">
    <property type="entry name" value="DUF247_pln"/>
</dbReference>
<proteinExistence type="predicted"/>
<protein>
    <submittedName>
        <fullName evidence="2">Uncharacterized protein</fullName>
    </submittedName>
</protein>
<keyword evidence="1" id="KW-0472">Membrane</keyword>
<feature type="transmembrane region" description="Helical" evidence="1">
    <location>
        <begin position="437"/>
        <end position="461"/>
    </location>
</feature>